<dbReference type="RefSeq" id="WP_092633636.1">
    <property type="nucleotide sequence ID" value="NZ_FNQT01000001.1"/>
</dbReference>
<dbReference type="OrthoDB" id="9782at2157"/>
<evidence type="ECO:0000259" key="2">
    <source>
        <dbReference type="Pfam" id="PF12804"/>
    </source>
</evidence>
<dbReference type="SUPFAM" id="SSF53448">
    <property type="entry name" value="Nucleotide-diphospho-sugar transferases"/>
    <property type="match status" value="1"/>
</dbReference>
<dbReference type="InterPro" id="IPR025877">
    <property type="entry name" value="MobA-like_NTP_Trfase"/>
</dbReference>
<evidence type="ECO:0000313" key="4">
    <source>
        <dbReference type="Proteomes" id="UP000236755"/>
    </source>
</evidence>
<evidence type="ECO:0000313" key="3">
    <source>
        <dbReference type="EMBL" id="SDZ91867.1"/>
    </source>
</evidence>
<reference evidence="3 4" key="1">
    <citation type="submission" date="2016-10" db="EMBL/GenBank/DDBJ databases">
        <authorList>
            <person name="de Groot N.N."/>
        </authorList>
    </citation>
    <scope>NUCLEOTIDE SEQUENCE [LARGE SCALE GENOMIC DNA]</scope>
    <source>
        <strain evidence="3 4">CGMCC 1.8712</strain>
    </source>
</reference>
<protein>
    <submittedName>
        <fullName evidence="3">Adenosylcobinamide-phosphate guanylyltransferase</fullName>
    </submittedName>
</protein>
<name>A0A1H3WXF7_9EURY</name>
<dbReference type="PANTHER" id="PTHR19136:SF86">
    <property type="entry name" value="ADENOSYLCOBINAMIDE-PHOSPHATE GUANYLYLTRANSFERASE"/>
    <property type="match status" value="1"/>
</dbReference>
<keyword evidence="4" id="KW-1185">Reference proteome</keyword>
<dbReference type="Pfam" id="PF12804">
    <property type="entry name" value="NTP_transf_3"/>
    <property type="match status" value="1"/>
</dbReference>
<dbReference type="Proteomes" id="UP000236755">
    <property type="component" value="Unassembled WGS sequence"/>
</dbReference>
<dbReference type="Gene3D" id="3.90.550.10">
    <property type="entry name" value="Spore Coat Polysaccharide Biosynthesis Protein SpsA, Chain A"/>
    <property type="match status" value="1"/>
</dbReference>
<keyword evidence="1 3" id="KW-0808">Transferase</keyword>
<dbReference type="InterPro" id="IPR029044">
    <property type="entry name" value="Nucleotide-diphossugar_trans"/>
</dbReference>
<feature type="domain" description="MobA-like NTP transferase" evidence="2">
    <location>
        <begin position="2"/>
        <end position="123"/>
    </location>
</feature>
<dbReference type="AlphaFoldDB" id="A0A1H3WXF7"/>
<gene>
    <name evidence="3" type="ORF">SAMN04488065_1215</name>
</gene>
<sequence>MCGGRGTRLGGETEKPLVAVDGVATVDRVCDALAASRVDDVYAAVSPHTPATRAHLREREVTVLDTPGEGYVSDLTAALDRVGRPAVTVAADLPLLASESVNDVLDAASGSLVVAVPVDLKRRLGVSVDTTLEREGRALAPTGVNVVAAGDDDVYVSDDPRLAVNVNRPRDLWVAETVGCN</sequence>
<dbReference type="STRING" id="555874.SAMN04488065_1215"/>
<proteinExistence type="predicted"/>
<dbReference type="GO" id="GO:0016779">
    <property type="term" value="F:nucleotidyltransferase activity"/>
    <property type="evidence" value="ECO:0007669"/>
    <property type="project" value="UniProtKB-KW"/>
</dbReference>
<dbReference type="PANTHER" id="PTHR19136">
    <property type="entry name" value="MOLYBDENUM COFACTOR GUANYLYLTRANSFERASE"/>
    <property type="match status" value="1"/>
</dbReference>
<dbReference type="EMBL" id="FNQT01000001">
    <property type="protein sequence ID" value="SDZ91867.1"/>
    <property type="molecule type" value="Genomic_DNA"/>
</dbReference>
<keyword evidence="3" id="KW-0548">Nucleotidyltransferase</keyword>
<evidence type="ECO:0000256" key="1">
    <source>
        <dbReference type="ARBA" id="ARBA00022679"/>
    </source>
</evidence>
<accession>A0A1H3WXF7</accession>
<organism evidence="3 4">
    <name type="scientific">Haloplanus vescus</name>
    <dbReference type="NCBI Taxonomy" id="555874"/>
    <lineage>
        <taxon>Archaea</taxon>
        <taxon>Methanobacteriati</taxon>
        <taxon>Methanobacteriota</taxon>
        <taxon>Stenosarchaea group</taxon>
        <taxon>Halobacteria</taxon>
        <taxon>Halobacteriales</taxon>
        <taxon>Haloferacaceae</taxon>
        <taxon>Haloplanus</taxon>
    </lineage>
</organism>